<dbReference type="OrthoDB" id="9799365at2"/>
<name>A0A517TSM2_9BACT</name>
<dbReference type="EMBL" id="CP036339">
    <property type="protein sequence ID" value="QDT71374.1"/>
    <property type="molecule type" value="Genomic_DNA"/>
</dbReference>
<reference evidence="1 2" key="1">
    <citation type="submission" date="2019-02" db="EMBL/GenBank/DDBJ databases">
        <title>Deep-cultivation of Planctomycetes and their phenomic and genomic characterization uncovers novel biology.</title>
        <authorList>
            <person name="Wiegand S."/>
            <person name="Jogler M."/>
            <person name="Boedeker C."/>
            <person name="Pinto D."/>
            <person name="Vollmers J."/>
            <person name="Rivas-Marin E."/>
            <person name="Kohn T."/>
            <person name="Peeters S.H."/>
            <person name="Heuer A."/>
            <person name="Rast P."/>
            <person name="Oberbeckmann S."/>
            <person name="Bunk B."/>
            <person name="Jeske O."/>
            <person name="Meyerdierks A."/>
            <person name="Storesund J.E."/>
            <person name="Kallscheuer N."/>
            <person name="Luecker S."/>
            <person name="Lage O.M."/>
            <person name="Pohl T."/>
            <person name="Merkel B.J."/>
            <person name="Hornburger P."/>
            <person name="Mueller R.-W."/>
            <person name="Bruemmer F."/>
            <person name="Labrenz M."/>
            <person name="Spormann A.M."/>
            <person name="Op den Camp H."/>
            <person name="Overmann J."/>
            <person name="Amann R."/>
            <person name="Jetten M.S.M."/>
            <person name="Mascher T."/>
            <person name="Medema M.H."/>
            <person name="Devos D.P."/>
            <person name="Kaster A.-K."/>
            <person name="Ovreas L."/>
            <person name="Rohde M."/>
            <person name="Galperin M.Y."/>
            <person name="Jogler C."/>
        </authorList>
    </citation>
    <scope>NUCLEOTIDE SEQUENCE [LARGE SCALE GENOMIC DNA]</scope>
    <source>
        <strain evidence="1 2">I41</strain>
    </source>
</reference>
<keyword evidence="2" id="KW-1185">Reference proteome</keyword>
<sequence>MTQSTRNSPLTGFARRWTLGAAAVIIVGCWAALATADDPLPSWNDGAAKQAIIDFVAKVTDEGGPDFVLPEQRIATFDNDGTLWVEQPMYTQIVFAFDRIKAGAADHPEWKTTEPFEAVLANDYQAVFAEGEQAGVKLLMLGHAGMTPDAFEQIVVDWLATAKHPRFQQLYTDLYYVPMVEVLQYLRANGFKTFIVSGGGIDFMRPWTDRVYGIPPSQVVGSCIEVKFAEVDGKPTLMRLPQANFVDDKAGKPVGIQRFIGQRPILAFGNSDGDFEMLEWTTAGDGPRLGLIVHHTDALREYAYDRDSMVGRLVRGLDEAKERYWILVSMKDDWKKIFKFEQN</sequence>
<dbReference type="PROSITE" id="PS51257">
    <property type="entry name" value="PROKAR_LIPOPROTEIN"/>
    <property type="match status" value="1"/>
</dbReference>
<dbReference type="Pfam" id="PF12710">
    <property type="entry name" value="HAD"/>
    <property type="match status" value="1"/>
</dbReference>
<dbReference type="InterPro" id="IPR023214">
    <property type="entry name" value="HAD_sf"/>
</dbReference>
<gene>
    <name evidence="1" type="ORF">I41_05310</name>
</gene>
<dbReference type="KEGG" id="llh:I41_05310"/>
<dbReference type="SUPFAM" id="SSF56784">
    <property type="entry name" value="HAD-like"/>
    <property type="match status" value="1"/>
</dbReference>
<evidence type="ECO:0000313" key="1">
    <source>
        <dbReference type="EMBL" id="QDT71374.1"/>
    </source>
</evidence>
<dbReference type="InterPro" id="IPR036412">
    <property type="entry name" value="HAD-like_sf"/>
</dbReference>
<keyword evidence="1" id="KW-0378">Hydrolase</keyword>
<dbReference type="RefSeq" id="WP_145430582.1">
    <property type="nucleotide sequence ID" value="NZ_CP036339.1"/>
</dbReference>
<dbReference type="Proteomes" id="UP000317909">
    <property type="component" value="Chromosome"/>
</dbReference>
<evidence type="ECO:0000313" key="2">
    <source>
        <dbReference type="Proteomes" id="UP000317909"/>
    </source>
</evidence>
<organism evidence="1 2">
    <name type="scientific">Lacipirellula limnantheis</name>
    <dbReference type="NCBI Taxonomy" id="2528024"/>
    <lineage>
        <taxon>Bacteria</taxon>
        <taxon>Pseudomonadati</taxon>
        <taxon>Planctomycetota</taxon>
        <taxon>Planctomycetia</taxon>
        <taxon>Pirellulales</taxon>
        <taxon>Lacipirellulaceae</taxon>
        <taxon>Lacipirellula</taxon>
    </lineage>
</organism>
<dbReference type="AlphaFoldDB" id="A0A517TSM2"/>
<protein>
    <submittedName>
        <fullName evidence="1">Haloacid dehalogenase-like hydrolase</fullName>
    </submittedName>
</protein>
<dbReference type="GO" id="GO:0016787">
    <property type="term" value="F:hydrolase activity"/>
    <property type="evidence" value="ECO:0007669"/>
    <property type="project" value="UniProtKB-KW"/>
</dbReference>
<proteinExistence type="predicted"/>
<accession>A0A517TSM2</accession>
<dbReference type="Gene3D" id="3.40.50.1000">
    <property type="entry name" value="HAD superfamily/HAD-like"/>
    <property type="match status" value="1"/>
</dbReference>
<dbReference type="CDD" id="cd01427">
    <property type="entry name" value="HAD_like"/>
    <property type="match status" value="1"/>
</dbReference>